<protein>
    <submittedName>
        <fullName evidence="1">Uncharacterized protein</fullName>
    </submittedName>
</protein>
<accession>A0ABM6KP63</accession>
<name>A0ABM6KP63_9BACI</name>
<dbReference type="Proteomes" id="UP000195573">
    <property type="component" value="Chromosome"/>
</dbReference>
<dbReference type="EMBL" id="CP020880">
    <property type="protein sequence ID" value="ART78281.1"/>
    <property type="molecule type" value="Genomic_DNA"/>
</dbReference>
<proteinExistence type="predicted"/>
<sequence length="166" mass="18406">MLSEYLAVDWSKRRRLLREIVLGGDPAGVAEEAPAAPLGKRSHLRKSTAVSKQHIKSVTSTRNENQLGVNAIPKKTVNGSFPFTVFLYYNVKKPARLPNIIIDNKSHSTQIGEIQEYSPENKRNTQSLSTENSCLKDHFVGKINNTTSIYAKSTLYLPSDSSTISS</sequence>
<reference evidence="1 2" key="1">
    <citation type="submission" date="2017-04" db="EMBL/GenBank/DDBJ databases">
        <title>Complete Genome Sequence of the Bacillus horikoshii 20a strain from Cuatro Cienegas, Coahuila, Mexico.</title>
        <authorList>
            <person name="Zarza E."/>
            <person name="Alcaraz L.D."/>
            <person name="Aguilar-Salinas B."/>
            <person name="Islas A."/>
            <person name="Olmedo-Alvarez G."/>
        </authorList>
    </citation>
    <scope>NUCLEOTIDE SEQUENCE [LARGE SCALE GENOMIC DNA]</scope>
    <source>
        <strain evidence="1 2">20a</strain>
    </source>
</reference>
<evidence type="ECO:0000313" key="2">
    <source>
        <dbReference type="Proteomes" id="UP000195573"/>
    </source>
</evidence>
<gene>
    <name evidence="1" type="ORF">B4U37_20495</name>
</gene>
<keyword evidence="2" id="KW-1185">Reference proteome</keyword>
<organism evidence="1 2">
    <name type="scientific">Sutcliffiella horikoshii</name>
    <dbReference type="NCBI Taxonomy" id="79883"/>
    <lineage>
        <taxon>Bacteria</taxon>
        <taxon>Bacillati</taxon>
        <taxon>Bacillota</taxon>
        <taxon>Bacilli</taxon>
        <taxon>Bacillales</taxon>
        <taxon>Bacillaceae</taxon>
        <taxon>Sutcliffiella</taxon>
    </lineage>
</organism>
<evidence type="ECO:0000313" key="1">
    <source>
        <dbReference type="EMBL" id="ART78281.1"/>
    </source>
</evidence>